<feature type="coiled-coil region" evidence="1">
    <location>
        <begin position="168"/>
        <end position="195"/>
    </location>
</feature>
<comment type="caution">
    <text evidence="2">The sequence shown here is derived from an EMBL/GenBank/DDBJ whole genome shotgun (WGS) entry which is preliminary data.</text>
</comment>
<proteinExistence type="predicted"/>
<dbReference type="CDD" id="cd00084">
    <property type="entry name" value="HMG-box_SF"/>
    <property type="match status" value="1"/>
</dbReference>
<reference evidence="2 3" key="1">
    <citation type="journal article" date="2018" name="MBio">
        <title>Comparative Genomics Reveals the Core Gene Toolbox for the Fungus-Insect Symbiosis.</title>
        <authorList>
            <person name="Wang Y."/>
            <person name="Stata M."/>
            <person name="Wang W."/>
            <person name="Stajich J.E."/>
            <person name="White M.M."/>
            <person name="Moncalvo J.M."/>
        </authorList>
    </citation>
    <scope>NUCLEOTIDE SEQUENCE [LARGE SCALE GENOMIC DNA]</scope>
    <source>
        <strain evidence="2 3">SC-DP-2</strain>
    </source>
</reference>
<protein>
    <submittedName>
        <fullName evidence="2">Uncharacterized protein</fullName>
    </submittedName>
</protein>
<evidence type="ECO:0000256" key="1">
    <source>
        <dbReference type="SAM" id="Coils"/>
    </source>
</evidence>
<evidence type="ECO:0000313" key="3">
    <source>
        <dbReference type="Proteomes" id="UP000245609"/>
    </source>
</evidence>
<dbReference type="InterPro" id="IPR036910">
    <property type="entry name" value="HMG_box_dom_sf"/>
</dbReference>
<dbReference type="SUPFAM" id="SSF47095">
    <property type="entry name" value="HMG-box"/>
    <property type="match status" value="1"/>
</dbReference>
<dbReference type="AlphaFoldDB" id="A0A2T9ZGZ7"/>
<sequence length="319" mass="37670">MNRVCVCLYSGIFQNSYPATYRCSNFLYSNLQIKLNGSLLQHQKNQYCSNIRKRNNNFNFSLKYNRLGDNSARSHDFQLQLKKGFSTLNSAEEVPIEDFLKDLEDEVSNPDFCDRKRFKNPNTIEFNKKKKSIVNFLDDAVKYELEHGKKNLKLKTFFKEKDAIDKEISLLLSKLAVLNEKKSALEEKIKRETIELLQKRKYKNLRNHKLLNSTRCILNPPSTRSKLWWEGVDHNLLLLENIRRENVNIKREKAGKKPLPILKNPFNKKSVLSSYHMHLKSEIPKTKKASMQERLKEAARKWQLLTDEQKRKYIITSKE</sequence>
<dbReference type="EMBL" id="MBFS01000185">
    <property type="protein sequence ID" value="PVV03844.1"/>
    <property type="molecule type" value="Genomic_DNA"/>
</dbReference>
<name>A0A2T9ZGZ7_9FUNG</name>
<dbReference type="Gene3D" id="1.10.30.10">
    <property type="entry name" value="High mobility group box domain"/>
    <property type="match status" value="1"/>
</dbReference>
<gene>
    <name evidence="2" type="ORF">BB560_001655</name>
</gene>
<dbReference type="Proteomes" id="UP000245609">
    <property type="component" value="Unassembled WGS sequence"/>
</dbReference>
<evidence type="ECO:0000313" key="2">
    <source>
        <dbReference type="EMBL" id="PVV03844.1"/>
    </source>
</evidence>
<keyword evidence="3" id="KW-1185">Reference proteome</keyword>
<organism evidence="2 3">
    <name type="scientific">Smittium megazygosporum</name>
    <dbReference type="NCBI Taxonomy" id="133381"/>
    <lineage>
        <taxon>Eukaryota</taxon>
        <taxon>Fungi</taxon>
        <taxon>Fungi incertae sedis</taxon>
        <taxon>Zoopagomycota</taxon>
        <taxon>Kickxellomycotina</taxon>
        <taxon>Harpellomycetes</taxon>
        <taxon>Harpellales</taxon>
        <taxon>Legeriomycetaceae</taxon>
        <taxon>Smittium</taxon>
    </lineage>
</organism>
<keyword evidence="1" id="KW-0175">Coiled coil</keyword>
<accession>A0A2T9ZGZ7</accession>